<dbReference type="Proteomes" id="UP000183810">
    <property type="component" value="Chromosome"/>
</dbReference>
<dbReference type="OrthoDB" id="4552475at2"/>
<dbReference type="Gene3D" id="3.40.50.450">
    <property type="match status" value="1"/>
</dbReference>
<protein>
    <submittedName>
        <fullName evidence="1">DNA transporter</fullName>
    </submittedName>
</protein>
<name>A0A1J0VXW9_9NOCA</name>
<evidence type="ECO:0000313" key="2">
    <source>
        <dbReference type="Proteomes" id="UP000183810"/>
    </source>
</evidence>
<dbReference type="PANTHER" id="PTHR43393">
    <property type="entry name" value="CYTOKININ RIBOSIDE 5'-MONOPHOSPHATE PHOSPHORIBOHYDROLASE"/>
    <property type="match status" value="1"/>
</dbReference>
<dbReference type="InterPro" id="IPR052341">
    <property type="entry name" value="LOG_family_nucleotidases"/>
</dbReference>
<organism evidence="1 2">
    <name type="scientific">Nocardia mangyaensis</name>
    <dbReference type="NCBI Taxonomy" id="2213200"/>
    <lineage>
        <taxon>Bacteria</taxon>
        <taxon>Bacillati</taxon>
        <taxon>Actinomycetota</taxon>
        <taxon>Actinomycetes</taxon>
        <taxon>Mycobacteriales</taxon>
        <taxon>Nocardiaceae</taxon>
        <taxon>Nocardia</taxon>
    </lineage>
</organism>
<sequence length="199" mass="21483">MSHRFERPRTASFFGGVVPASEEEETLANDVGRELAAAGFVLQHGGYNGLMEAAAGGASAAGGEVVAVTLADVDWGEFNPYVSRVIRVQKMGDRLHQFLDDADVVVAMGGGVGTLHEITAAFWYSGNVRPVPVWLVGQTAMRLAAFLRSERWLFESPTRSLGFLSEVSDSTELRQALSDLTSDLDTNTPVTMTRQMEGD</sequence>
<dbReference type="AlphaFoldDB" id="A0A1J0VXW9"/>
<dbReference type="Pfam" id="PF18306">
    <property type="entry name" value="LDcluster4"/>
    <property type="match status" value="1"/>
</dbReference>
<evidence type="ECO:0000313" key="1">
    <source>
        <dbReference type="EMBL" id="APE36853.1"/>
    </source>
</evidence>
<dbReference type="EMBL" id="CP018082">
    <property type="protein sequence ID" value="APE36853.1"/>
    <property type="molecule type" value="Genomic_DNA"/>
</dbReference>
<dbReference type="KEGG" id="nsl:BOX37_26265"/>
<dbReference type="GO" id="GO:0005829">
    <property type="term" value="C:cytosol"/>
    <property type="evidence" value="ECO:0007669"/>
    <property type="project" value="TreeGrafter"/>
</dbReference>
<dbReference type="RefSeq" id="WP_071930038.1">
    <property type="nucleotide sequence ID" value="NZ_CP018082.1"/>
</dbReference>
<keyword evidence="2" id="KW-1185">Reference proteome</keyword>
<dbReference type="InterPro" id="IPR041164">
    <property type="entry name" value="LDcluster4"/>
</dbReference>
<dbReference type="SUPFAM" id="SSF102405">
    <property type="entry name" value="MCP/YpsA-like"/>
    <property type="match status" value="1"/>
</dbReference>
<dbReference type="PANTHER" id="PTHR43393:SF3">
    <property type="entry name" value="LYSINE DECARBOXYLASE-LIKE PROTEIN"/>
    <property type="match status" value="1"/>
</dbReference>
<accession>A0A1J0VXW9</accession>
<proteinExistence type="predicted"/>
<reference evidence="1" key="1">
    <citation type="submission" date="2016-11" db="EMBL/GenBank/DDBJ databases">
        <authorList>
            <person name="Jaros S."/>
            <person name="Januszkiewicz K."/>
            <person name="Wedrychowicz H."/>
        </authorList>
    </citation>
    <scope>NUCLEOTIDE SEQUENCE [LARGE SCALE GENOMIC DNA]</scope>
    <source>
        <strain evidence="1">Y48</strain>
    </source>
</reference>
<gene>
    <name evidence="1" type="ORF">BOX37_26265</name>
</gene>